<feature type="domain" description="PhnB-like" evidence="1">
    <location>
        <begin position="3"/>
        <end position="116"/>
    </location>
</feature>
<comment type="caution">
    <text evidence="2">The sequence shown here is derived from an EMBL/GenBank/DDBJ whole genome shotgun (WGS) entry which is preliminary data.</text>
</comment>
<dbReference type="EMBL" id="JAUSVF010000001">
    <property type="protein sequence ID" value="MDQ0319563.1"/>
    <property type="molecule type" value="Genomic_DNA"/>
</dbReference>
<evidence type="ECO:0000313" key="2">
    <source>
        <dbReference type="EMBL" id="MDQ0319563.1"/>
    </source>
</evidence>
<keyword evidence="3" id="KW-1185">Reference proteome</keyword>
<dbReference type="Pfam" id="PF06983">
    <property type="entry name" value="3-dmu-9_3-mt"/>
    <property type="match status" value="1"/>
</dbReference>
<gene>
    <name evidence="2" type="ORF">QO002_001701</name>
</gene>
<dbReference type="CDD" id="cd06588">
    <property type="entry name" value="PhnB_like"/>
    <property type="match status" value="1"/>
</dbReference>
<sequence>MSVSTCLWYVDEAEKAANFYVSLIPNSKVGRITRYPSDNREASVGGVLTVEFKLNGQAFFGLNGGEPAQYTHAMSVSVVCEDQAEVDRIWDALLDGGEAVQCGWIKDRWGVNWQIIPKVLNEAIGSSDRAAAQRAFQAMMTMVKIDAAAIEKALRGE</sequence>
<dbReference type="Proteomes" id="UP001230207">
    <property type="component" value="Unassembled WGS sequence"/>
</dbReference>
<protein>
    <submittedName>
        <fullName evidence="2">3-demethylubiquinone-9 3-methyltransferase (Glyoxalase superfamily)</fullName>
    </submittedName>
</protein>
<reference evidence="2 3" key="1">
    <citation type="submission" date="2023-07" db="EMBL/GenBank/DDBJ databases">
        <title>Genomic Encyclopedia of Type Strains, Phase IV (KMG-IV): sequencing the most valuable type-strain genomes for metagenomic binning, comparative biology and taxonomic classification.</title>
        <authorList>
            <person name="Goeker M."/>
        </authorList>
    </citation>
    <scope>NUCLEOTIDE SEQUENCE [LARGE SCALE GENOMIC DNA]</scope>
    <source>
        <strain evidence="2 3">DSM 1112</strain>
    </source>
</reference>
<dbReference type="SUPFAM" id="SSF54593">
    <property type="entry name" value="Glyoxalase/Bleomycin resistance protein/Dihydroxybiphenyl dioxygenase"/>
    <property type="match status" value="1"/>
</dbReference>
<organism evidence="2 3">
    <name type="scientific">Pararhizobium capsulatum DSM 1112</name>
    <dbReference type="NCBI Taxonomy" id="1121113"/>
    <lineage>
        <taxon>Bacteria</taxon>
        <taxon>Pseudomonadati</taxon>
        <taxon>Pseudomonadota</taxon>
        <taxon>Alphaproteobacteria</taxon>
        <taxon>Hyphomicrobiales</taxon>
        <taxon>Rhizobiaceae</taxon>
        <taxon>Rhizobium/Agrobacterium group</taxon>
        <taxon>Pararhizobium</taxon>
    </lineage>
</organism>
<dbReference type="PIRSF" id="PIRSF021700">
    <property type="entry name" value="3_dmu_93_MTrfase"/>
    <property type="match status" value="1"/>
</dbReference>
<dbReference type="InterPro" id="IPR028973">
    <property type="entry name" value="PhnB-like"/>
</dbReference>
<dbReference type="InterPro" id="IPR029068">
    <property type="entry name" value="Glyas_Bleomycin-R_OHBP_Dase"/>
</dbReference>
<dbReference type="Gene3D" id="3.10.180.10">
    <property type="entry name" value="2,3-Dihydroxybiphenyl 1,2-Dioxygenase, domain 1"/>
    <property type="match status" value="1"/>
</dbReference>
<proteinExistence type="predicted"/>
<evidence type="ECO:0000259" key="1">
    <source>
        <dbReference type="Pfam" id="PF06983"/>
    </source>
</evidence>
<evidence type="ECO:0000313" key="3">
    <source>
        <dbReference type="Proteomes" id="UP001230207"/>
    </source>
</evidence>
<dbReference type="InterPro" id="IPR009725">
    <property type="entry name" value="3_dmu_93_MTrfase"/>
</dbReference>
<accession>A0ABU0BMT7</accession>
<dbReference type="PANTHER" id="PTHR33990">
    <property type="entry name" value="PROTEIN YJDN-RELATED"/>
    <property type="match status" value="1"/>
</dbReference>
<name>A0ABU0BMT7_9HYPH</name>
<dbReference type="PANTHER" id="PTHR33990:SF2">
    <property type="entry name" value="PHNB-LIKE DOMAIN-CONTAINING PROTEIN"/>
    <property type="match status" value="1"/>
</dbReference>
<dbReference type="RefSeq" id="WP_307228570.1">
    <property type="nucleotide sequence ID" value="NZ_JAUSVF010000001.1"/>
</dbReference>